<dbReference type="AlphaFoldDB" id="A0A0C4DT79"/>
<accession>A0A0C4DT79</accession>
<feature type="region of interest" description="Disordered" evidence="1">
    <location>
        <begin position="88"/>
        <end position="112"/>
    </location>
</feature>
<dbReference type="EnsemblFungi" id="MAPG_03138T0">
    <property type="protein sequence ID" value="MAPG_03138T0"/>
    <property type="gene ID" value="MAPG_03138"/>
</dbReference>
<proteinExistence type="predicted"/>
<evidence type="ECO:0000313" key="5">
    <source>
        <dbReference type="Proteomes" id="UP000011715"/>
    </source>
</evidence>
<reference evidence="3" key="1">
    <citation type="submission" date="2010-05" db="EMBL/GenBank/DDBJ databases">
        <title>The Genome Sequence of Magnaporthe poae strain ATCC 64411.</title>
        <authorList>
            <consortium name="The Broad Institute Genome Sequencing Platform"/>
            <consortium name="Broad Institute Genome Sequencing Center for Infectious Disease"/>
            <person name="Ma L.-J."/>
            <person name="Dead R."/>
            <person name="Young S."/>
            <person name="Zeng Q."/>
            <person name="Koehrsen M."/>
            <person name="Alvarado L."/>
            <person name="Berlin A."/>
            <person name="Chapman S.B."/>
            <person name="Chen Z."/>
            <person name="Freedman E."/>
            <person name="Gellesch M."/>
            <person name="Goldberg J."/>
            <person name="Griggs A."/>
            <person name="Gujja S."/>
            <person name="Heilman E.R."/>
            <person name="Heiman D."/>
            <person name="Hepburn T."/>
            <person name="Howarth C."/>
            <person name="Jen D."/>
            <person name="Larson L."/>
            <person name="Mehta T."/>
            <person name="Neiman D."/>
            <person name="Pearson M."/>
            <person name="Roberts A."/>
            <person name="Saif S."/>
            <person name="Shea T."/>
            <person name="Shenoy N."/>
            <person name="Sisk P."/>
            <person name="Stolte C."/>
            <person name="Sykes S."/>
            <person name="Walk T."/>
            <person name="White J."/>
            <person name="Yandava C."/>
            <person name="Haas B."/>
            <person name="Nusbaum C."/>
            <person name="Birren B."/>
        </authorList>
    </citation>
    <scope>NUCLEOTIDE SEQUENCE</scope>
    <source>
        <strain evidence="3">ATCC 64411</strain>
    </source>
</reference>
<dbReference type="VEuPathDB" id="FungiDB:MAPG_03138"/>
<keyword evidence="2" id="KW-0732">Signal</keyword>
<evidence type="ECO:0000313" key="4">
    <source>
        <dbReference type="EnsemblFungi" id="MAPG_03138T0"/>
    </source>
</evidence>
<evidence type="ECO:0000256" key="2">
    <source>
        <dbReference type="SAM" id="SignalP"/>
    </source>
</evidence>
<feature type="signal peptide" evidence="2">
    <location>
        <begin position="1"/>
        <end position="32"/>
    </location>
</feature>
<reference evidence="4" key="4">
    <citation type="journal article" date="2015" name="G3 (Bethesda)">
        <title>Genome sequences of three phytopathogenic species of the Magnaporthaceae family of fungi.</title>
        <authorList>
            <person name="Okagaki L.H."/>
            <person name="Nunes C.C."/>
            <person name="Sailsbery J."/>
            <person name="Clay B."/>
            <person name="Brown D."/>
            <person name="John T."/>
            <person name="Oh Y."/>
            <person name="Young N."/>
            <person name="Fitzgerald M."/>
            <person name="Haas B.J."/>
            <person name="Zeng Q."/>
            <person name="Young S."/>
            <person name="Adiconis X."/>
            <person name="Fan L."/>
            <person name="Levin J.Z."/>
            <person name="Mitchell T.K."/>
            <person name="Okubara P.A."/>
            <person name="Farman M.L."/>
            <person name="Kohn L.M."/>
            <person name="Birren B."/>
            <person name="Ma L.-J."/>
            <person name="Dean R.A."/>
        </authorList>
    </citation>
    <scope>NUCLEOTIDE SEQUENCE</scope>
    <source>
        <strain evidence="4">ATCC 64411 / 73-15</strain>
    </source>
</reference>
<evidence type="ECO:0008006" key="6">
    <source>
        <dbReference type="Google" id="ProtNLM"/>
    </source>
</evidence>
<keyword evidence="5" id="KW-1185">Reference proteome</keyword>
<feature type="chain" id="PRO_5009385308" description="Secreted protein" evidence="2">
    <location>
        <begin position="33"/>
        <end position="112"/>
    </location>
</feature>
<reference evidence="5" key="2">
    <citation type="submission" date="2010-05" db="EMBL/GenBank/DDBJ databases">
        <title>The genome sequence of Magnaporthe poae strain ATCC 64411.</title>
        <authorList>
            <person name="Ma L.-J."/>
            <person name="Dead R."/>
            <person name="Young S."/>
            <person name="Zeng Q."/>
            <person name="Koehrsen M."/>
            <person name="Alvarado L."/>
            <person name="Berlin A."/>
            <person name="Chapman S.B."/>
            <person name="Chen Z."/>
            <person name="Freedman E."/>
            <person name="Gellesch M."/>
            <person name="Goldberg J."/>
            <person name="Griggs A."/>
            <person name="Gujja S."/>
            <person name="Heilman E.R."/>
            <person name="Heiman D."/>
            <person name="Hepburn T."/>
            <person name="Howarth C."/>
            <person name="Jen D."/>
            <person name="Larson L."/>
            <person name="Mehta T."/>
            <person name="Neiman D."/>
            <person name="Pearson M."/>
            <person name="Roberts A."/>
            <person name="Saif S."/>
            <person name="Shea T."/>
            <person name="Shenoy N."/>
            <person name="Sisk P."/>
            <person name="Stolte C."/>
            <person name="Sykes S."/>
            <person name="Walk T."/>
            <person name="White J."/>
            <person name="Yandava C."/>
            <person name="Haas B."/>
            <person name="Nusbaum C."/>
            <person name="Birren B."/>
        </authorList>
    </citation>
    <scope>NUCLEOTIDE SEQUENCE [LARGE SCALE GENOMIC DNA]</scope>
    <source>
        <strain evidence="5">ATCC 64411 / 73-15</strain>
    </source>
</reference>
<evidence type="ECO:0000256" key="1">
    <source>
        <dbReference type="SAM" id="MobiDB-lite"/>
    </source>
</evidence>
<dbReference type="EMBL" id="ADBL01000764">
    <property type="status" value="NOT_ANNOTATED_CDS"/>
    <property type="molecule type" value="Genomic_DNA"/>
</dbReference>
<reference evidence="4" key="5">
    <citation type="submission" date="2015-06" db="UniProtKB">
        <authorList>
            <consortium name="EnsemblFungi"/>
        </authorList>
    </citation>
    <scope>IDENTIFICATION</scope>
    <source>
        <strain evidence="4">ATCC 64411</strain>
    </source>
</reference>
<name>A0A0C4DT79_MAGP6</name>
<evidence type="ECO:0000313" key="3">
    <source>
        <dbReference type="EMBL" id="KLU84093.1"/>
    </source>
</evidence>
<sequence length="112" mass="12421">MTWSTDQAQAHKTGRKLVLLLACFLAPRAAAASSLPCLQLTLTKMDSRNRSDQRACRVDLATNHHPKSPTLGGGKTVCEKKACPILENERDVGKKKRPPRKIQRDATHTHLK</sequence>
<gene>
    <name evidence="3" type="ORF">MAPG_03138</name>
</gene>
<organism evidence="4 5">
    <name type="scientific">Magnaporthiopsis poae (strain ATCC 64411 / 73-15)</name>
    <name type="common">Kentucky bluegrass fungus</name>
    <name type="synonym">Magnaporthe poae</name>
    <dbReference type="NCBI Taxonomy" id="644358"/>
    <lineage>
        <taxon>Eukaryota</taxon>
        <taxon>Fungi</taxon>
        <taxon>Dikarya</taxon>
        <taxon>Ascomycota</taxon>
        <taxon>Pezizomycotina</taxon>
        <taxon>Sordariomycetes</taxon>
        <taxon>Sordariomycetidae</taxon>
        <taxon>Magnaporthales</taxon>
        <taxon>Magnaporthaceae</taxon>
        <taxon>Magnaporthiopsis</taxon>
    </lineage>
</organism>
<feature type="compositionally biased region" description="Basic and acidic residues" evidence="1">
    <location>
        <begin position="102"/>
        <end position="112"/>
    </location>
</feature>
<dbReference type="EMBL" id="GL876967">
    <property type="protein sequence ID" value="KLU84093.1"/>
    <property type="molecule type" value="Genomic_DNA"/>
</dbReference>
<reference evidence="3" key="3">
    <citation type="submission" date="2011-03" db="EMBL/GenBank/DDBJ databases">
        <title>Annotation of Magnaporthe poae ATCC 64411.</title>
        <authorList>
            <person name="Ma L.-J."/>
            <person name="Dead R."/>
            <person name="Young S.K."/>
            <person name="Zeng Q."/>
            <person name="Gargeya S."/>
            <person name="Fitzgerald M."/>
            <person name="Haas B."/>
            <person name="Abouelleil A."/>
            <person name="Alvarado L."/>
            <person name="Arachchi H.M."/>
            <person name="Berlin A."/>
            <person name="Brown A."/>
            <person name="Chapman S.B."/>
            <person name="Chen Z."/>
            <person name="Dunbar C."/>
            <person name="Freedman E."/>
            <person name="Gearin G."/>
            <person name="Gellesch M."/>
            <person name="Goldberg J."/>
            <person name="Griggs A."/>
            <person name="Gujja S."/>
            <person name="Heiman D."/>
            <person name="Howarth C."/>
            <person name="Larson L."/>
            <person name="Lui A."/>
            <person name="MacDonald P.J.P."/>
            <person name="Mehta T."/>
            <person name="Montmayeur A."/>
            <person name="Murphy C."/>
            <person name="Neiman D."/>
            <person name="Pearson M."/>
            <person name="Priest M."/>
            <person name="Roberts A."/>
            <person name="Saif S."/>
            <person name="Shea T."/>
            <person name="Shenoy N."/>
            <person name="Sisk P."/>
            <person name="Stolte C."/>
            <person name="Sykes S."/>
            <person name="Yandava C."/>
            <person name="Wortman J."/>
            <person name="Nusbaum C."/>
            <person name="Birren B."/>
        </authorList>
    </citation>
    <scope>NUCLEOTIDE SEQUENCE</scope>
    <source>
        <strain evidence="3">ATCC 64411</strain>
    </source>
</reference>
<protein>
    <recommendedName>
        <fullName evidence="6">Secreted protein</fullName>
    </recommendedName>
</protein>
<dbReference type="Proteomes" id="UP000011715">
    <property type="component" value="Unassembled WGS sequence"/>
</dbReference>